<dbReference type="WBParaSite" id="TTAC_0000529701-mRNA-1">
    <property type="protein sequence ID" value="TTAC_0000529701-mRNA-1"/>
    <property type="gene ID" value="TTAC_0000529701"/>
</dbReference>
<reference evidence="4" key="1">
    <citation type="submission" date="2017-02" db="UniProtKB">
        <authorList>
            <consortium name="WormBaseParasite"/>
        </authorList>
    </citation>
    <scope>IDENTIFICATION</scope>
</reference>
<keyword evidence="3" id="KW-1185">Reference proteome</keyword>
<feature type="compositionally biased region" description="Polar residues" evidence="1">
    <location>
        <begin position="57"/>
        <end position="68"/>
    </location>
</feature>
<proteinExistence type="predicted"/>
<evidence type="ECO:0000313" key="2">
    <source>
        <dbReference type="EMBL" id="VDM26612.1"/>
    </source>
</evidence>
<organism evidence="4">
    <name type="scientific">Hydatigena taeniaeformis</name>
    <name type="common">Feline tapeworm</name>
    <name type="synonym">Taenia taeniaeformis</name>
    <dbReference type="NCBI Taxonomy" id="6205"/>
    <lineage>
        <taxon>Eukaryota</taxon>
        <taxon>Metazoa</taxon>
        <taxon>Spiralia</taxon>
        <taxon>Lophotrochozoa</taxon>
        <taxon>Platyhelminthes</taxon>
        <taxon>Cestoda</taxon>
        <taxon>Eucestoda</taxon>
        <taxon>Cyclophyllidea</taxon>
        <taxon>Taeniidae</taxon>
        <taxon>Hydatigera</taxon>
    </lineage>
</organism>
<sequence>MAPRLSIECGDAIIHPLRVRQDKTDSETLSTRHTVLSTVLRRLRHRRRQPHPVRRQIQVQHQLSHPLP</sequence>
<evidence type="ECO:0000256" key="1">
    <source>
        <dbReference type="SAM" id="MobiDB-lite"/>
    </source>
</evidence>
<evidence type="ECO:0000313" key="3">
    <source>
        <dbReference type="Proteomes" id="UP000274429"/>
    </source>
</evidence>
<dbReference type="Proteomes" id="UP000274429">
    <property type="component" value="Unassembled WGS sequence"/>
</dbReference>
<name>A0A0R3WX07_HYDTA</name>
<dbReference type="AlphaFoldDB" id="A0A0R3WX07"/>
<accession>A0A0R3WX07</accession>
<protein>
    <submittedName>
        <fullName evidence="2 4">Uncharacterized protein</fullName>
    </submittedName>
</protein>
<evidence type="ECO:0000313" key="4">
    <source>
        <dbReference type="WBParaSite" id="TTAC_0000529701-mRNA-1"/>
    </source>
</evidence>
<gene>
    <name evidence="2" type="ORF">TTAC_LOCUS5282</name>
</gene>
<reference evidence="2 3" key="2">
    <citation type="submission" date="2018-11" db="EMBL/GenBank/DDBJ databases">
        <authorList>
            <consortium name="Pathogen Informatics"/>
        </authorList>
    </citation>
    <scope>NUCLEOTIDE SEQUENCE [LARGE SCALE GENOMIC DNA]</scope>
</reference>
<dbReference type="EMBL" id="UYWX01006859">
    <property type="protein sequence ID" value="VDM26612.1"/>
    <property type="molecule type" value="Genomic_DNA"/>
</dbReference>
<feature type="region of interest" description="Disordered" evidence="1">
    <location>
        <begin position="47"/>
        <end position="68"/>
    </location>
</feature>